<organism evidence="3 4">
    <name type="scientific">Nitrincola tapanii</name>
    <dbReference type="NCBI Taxonomy" id="1708751"/>
    <lineage>
        <taxon>Bacteria</taxon>
        <taxon>Pseudomonadati</taxon>
        <taxon>Pseudomonadota</taxon>
        <taxon>Gammaproteobacteria</taxon>
        <taxon>Oceanospirillales</taxon>
        <taxon>Oceanospirillaceae</taxon>
        <taxon>Nitrincola</taxon>
    </lineage>
</organism>
<dbReference type="SMART" id="SM01204">
    <property type="entry name" value="FIST_C"/>
    <property type="match status" value="1"/>
</dbReference>
<evidence type="ECO:0000259" key="2">
    <source>
        <dbReference type="SMART" id="SM01204"/>
    </source>
</evidence>
<dbReference type="AlphaFoldDB" id="A0A5A9W6I3"/>
<evidence type="ECO:0000313" key="4">
    <source>
        <dbReference type="Proteomes" id="UP000325302"/>
    </source>
</evidence>
<dbReference type="Pfam" id="PF08495">
    <property type="entry name" value="FIST"/>
    <property type="match status" value="1"/>
</dbReference>
<feature type="domain" description="FIST C-domain" evidence="2">
    <location>
        <begin position="237"/>
        <end position="367"/>
    </location>
</feature>
<accession>A0A5A9W6I3</accession>
<keyword evidence="4" id="KW-1185">Reference proteome</keyword>
<dbReference type="NCBIfam" id="NF041558">
    <property type="entry name" value="NosP"/>
    <property type="match status" value="1"/>
</dbReference>
<evidence type="ECO:0000259" key="1">
    <source>
        <dbReference type="SMART" id="SM00897"/>
    </source>
</evidence>
<dbReference type="PANTHER" id="PTHR40252:SF2">
    <property type="entry name" value="BLR0328 PROTEIN"/>
    <property type="match status" value="1"/>
</dbReference>
<dbReference type="EMBL" id="SMRS01000001">
    <property type="protein sequence ID" value="KAA0876397.1"/>
    <property type="molecule type" value="Genomic_DNA"/>
</dbReference>
<dbReference type="OrthoDB" id="9807948at2"/>
<dbReference type="SMART" id="SM00897">
    <property type="entry name" value="FIST"/>
    <property type="match status" value="1"/>
</dbReference>
<proteinExistence type="predicted"/>
<evidence type="ECO:0000313" key="3">
    <source>
        <dbReference type="EMBL" id="KAA0876397.1"/>
    </source>
</evidence>
<dbReference type="InterPro" id="IPR019494">
    <property type="entry name" value="FIST_C"/>
</dbReference>
<sequence>MNAPLTLDPVRTAYSRSSDAQVAAQELAQQLITPDLGFVLFFCSAEYDLSVLQQALNQAFGEIPLAGCTTAGEITPQGYDRGSLCAIGFHRQYFSVEIGLVEELAGFGLKEAQKLVDELIVRGRSRHIAPLKGHLFAMTLLDGLSSQEELVLVALDSALGSIPHFGGSAGDDIQLARTHVFAQGQFRTEAAVMILVNTPLDFEVFSTHHLRPQAEKLVVTAADAATRTVHELNAEPAGEVYARLVGVPPEALNPEVFALHPIGVKVGQEYYVRSIQRMNEDLSLTFYCAVGNGIVLTPLQSQPIMPDLAQRFQDTEQRIGPPLLTIGCDCFLRRLEIEHLDQAQEASRFLMQHQVVGFNTYGEHYDGVHINQTFTGVVIGRSR</sequence>
<dbReference type="PANTHER" id="PTHR40252">
    <property type="entry name" value="BLR0328 PROTEIN"/>
    <property type="match status" value="1"/>
</dbReference>
<name>A0A5A9W6I3_9GAMM</name>
<dbReference type="Pfam" id="PF10442">
    <property type="entry name" value="FIST_C"/>
    <property type="match status" value="1"/>
</dbReference>
<dbReference type="Proteomes" id="UP000325302">
    <property type="component" value="Unassembled WGS sequence"/>
</dbReference>
<gene>
    <name evidence="3" type="ORF">E1H14_01340</name>
</gene>
<dbReference type="RefSeq" id="WP_149389646.1">
    <property type="nucleotide sequence ID" value="NZ_SMRS01000001.1"/>
</dbReference>
<protein>
    <submittedName>
        <fullName evidence="3">GfdT protein</fullName>
    </submittedName>
</protein>
<dbReference type="InterPro" id="IPR013702">
    <property type="entry name" value="FIST_domain_N"/>
</dbReference>
<reference evidence="3 4" key="1">
    <citation type="submission" date="2019-03" db="EMBL/GenBank/DDBJ databases">
        <title>Nitrincola sp. nov. isolated from an Indian soda lake.</title>
        <authorList>
            <person name="Joshi A."/>
            <person name="Thite S.V."/>
            <person name="Joseph N."/>
            <person name="Dhotre D."/>
            <person name="Moorthy M."/>
            <person name="Shouche Y.S."/>
        </authorList>
    </citation>
    <scope>NUCLEOTIDE SEQUENCE [LARGE SCALE GENOMIC DNA]</scope>
    <source>
        <strain evidence="3 4">MEB193</strain>
    </source>
</reference>
<feature type="domain" description="FIST" evidence="1">
    <location>
        <begin position="35"/>
        <end position="236"/>
    </location>
</feature>
<comment type="caution">
    <text evidence="3">The sequence shown here is derived from an EMBL/GenBank/DDBJ whole genome shotgun (WGS) entry which is preliminary data.</text>
</comment>